<dbReference type="CDD" id="cd00641">
    <property type="entry name" value="GTP_cyclohydro2"/>
    <property type="match status" value="1"/>
</dbReference>
<feature type="binding site" evidence="9">
    <location>
        <position position="238"/>
    </location>
    <ligand>
        <name>Zn(2+)</name>
        <dbReference type="ChEBI" id="CHEBI:29105"/>
        <note>catalytic</note>
    </ligand>
</feature>
<keyword evidence="5 9" id="KW-0378">Hydrolase</keyword>
<evidence type="ECO:0000256" key="9">
    <source>
        <dbReference type="HAMAP-Rule" id="MF_00179"/>
    </source>
</evidence>
<dbReference type="FunFam" id="3.40.50.10990:FF:000002">
    <property type="entry name" value="GTP cyclohydrolase-2"/>
    <property type="match status" value="1"/>
</dbReference>
<dbReference type="PANTHER" id="PTHR21327:SF18">
    <property type="entry name" value="3,4-DIHYDROXY-2-BUTANONE 4-PHOSPHATE SYNTHASE"/>
    <property type="match status" value="1"/>
</dbReference>
<evidence type="ECO:0000256" key="3">
    <source>
        <dbReference type="ARBA" id="ARBA00022723"/>
    </source>
</evidence>
<accession>A0A212Q739</accession>
<dbReference type="HAMAP" id="MF_00179">
    <property type="entry name" value="RibA"/>
    <property type="match status" value="1"/>
</dbReference>
<dbReference type="RefSeq" id="WP_088559748.1">
    <property type="nucleotide sequence ID" value="NZ_FYEH01000001.1"/>
</dbReference>
<evidence type="ECO:0000256" key="8">
    <source>
        <dbReference type="ARBA" id="ARBA00049295"/>
    </source>
</evidence>
<dbReference type="InterPro" id="IPR032677">
    <property type="entry name" value="GTP_cyclohydro_II"/>
</dbReference>
<evidence type="ECO:0000256" key="5">
    <source>
        <dbReference type="ARBA" id="ARBA00022801"/>
    </source>
</evidence>
<keyword evidence="12" id="KW-1185">Reference proteome</keyword>
<evidence type="ECO:0000256" key="2">
    <source>
        <dbReference type="ARBA" id="ARBA00022619"/>
    </source>
</evidence>
<dbReference type="GO" id="GO:0009231">
    <property type="term" value="P:riboflavin biosynthetic process"/>
    <property type="evidence" value="ECO:0007669"/>
    <property type="project" value="UniProtKB-UniRule"/>
</dbReference>
<feature type="active site" description="Nucleophile" evidence="9">
    <location>
        <position position="299"/>
    </location>
</feature>
<protein>
    <recommendedName>
        <fullName evidence="9">GTP cyclohydrolase-2</fullName>
        <ecNumber evidence="9">3.5.4.25</ecNumber>
    </recommendedName>
    <alternativeName>
        <fullName evidence="9">GTP cyclohydrolase II</fullName>
    </alternativeName>
</protein>
<name>A0A212Q739_9PROT</name>
<comment type="similarity">
    <text evidence="9">Belongs to the GTP cyclohydrolase II family.</text>
</comment>
<comment type="catalytic activity">
    <reaction evidence="8 9">
        <text>GTP + 4 H2O = 2,5-diamino-6-hydroxy-4-(5-phosphoribosylamino)-pyrimidine + formate + 2 phosphate + 3 H(+)</text>
        <dbReference type="Rhea" id="RHEA:23704"/>
        <dbReference type="ChEBI" id="CHEBI:15377"/>
        <dbReference type="ChEBI" id="CHEBI:15378"/>
        <dbReference type="ChEBI" id="CHEBI:15740"/>
        <dbReference type="ChEBI" id="CHEBI:37565"/>
        <dbReference type="ChEBI" id="CHEBI:43474"/>
        <dbReference type="ChEBI" id="CHEBI:58614"/>
        <dbReference type="EC" id="3.5.4.25"/>
    </reaction>
</comment>
<evidence type="ECO:0000313" key="12">
    <source>
        <dbReference type="Proteomes" id="UP000197065"/>
    </source>
</evidence>
<dbReference type="NCBIfam" id="TIGR00505">
    <property type="entry name" value="ribA"/>
    <property type="match status" value="1"/>
</dbReference>
<comment type="cofactor">
    <cofactor evidence="9">
        <name>Zn(2+)</name>
        <dbReference type="ChEBI" id="CHEBI:29105"/>
    </cofactor>
    <text evidence="9">Binds 1 zinc ion per subunit.</text>
</comment>
<evidence type="ECO:0000256" key="1">
    <source>
        <dbReference type="ARBA" id="ARBA00004853"/>
    </source>
</evidence>
<feature type="binding site" evidence="9">
    <location>
        <position position="241"/>
    </location>
    <ligand>
        <name>GTP</name>
        <dbReference type="ChEBI" id="CHEBI:37565"/>
    </ligand>
</feature>
<dbReference type="UniPathway" id="UPA00275">
    <property type="reaction ID" value="UER00400"/>
</dbReference>
<keyword evidence="3 9" id="KW-0479">Metal-binding</keyword>
<dbReference type="NCBIfam" id="NF001591">
    <property type="entry name" value="PRK00393.1"/>
    <property type="match status" value="1"/>
</dbReference>
<sequence length="396" mass="41998">MSSAAKTMDAGPLVAAARAVLASGAAVRVRDGREACLIQAIDGLTSERFTLLRDGANGPCRLVLTGERTQHLGIAPRSTGSLAMALPADIGFDAVRGLAEPGFEALAGEVRPGFFAAASEAETAGIELVKRAGLLPAILSTSESGALDAVLELDAALVFAQAESELSSLVRVVETRLPITASESCRIAVFRSPIGTADQVALSIGNLKESLERGEAPLVRLHSECLTGDLFGSLRCDCGLQLQGAIAHMTDEGAGILLYLRQEGRGIGLINKLRAYRLQDQGYDTVDANMHLGFQADERDFRIAARILSLMGVKRIRLLTNNPDKVRIIAQHGIEVVERVPLFFAANCHNRAYLQTKLEKSGHFLRVIDGARGSKGDVASDLARILRGGPGEEIGA</sequence>
<dbReference type="InterPro" id="IPR036144">
    <property type="entry name" value="RibA-like_sf"/>
</dbReference>
<dbReference type="PANTHER" id="PTHR21327">
    <property type="entry name" value="GTP CYCLOHYDROLASE II-RELATED"/>
    <property type="match status" value="1"/>
</dbReference>
<evidence type="ECO:0000259" key="10">
    <source>
        <dbReference type="Pfam" id="PF00925"/>
    </source>
</evidence>
<dbReference type="Proteomes" id="UP000197065">
    <property type="component" value="Unassembled WGS sequence"/>
</dbReference>
<dbReference type="EC" id="3.5.4.25" evidence="9"/>
<evidence type="ECO:0000256" key="7">
    <source>
        <dbReference type="ARBA" id="ARBA00023134"/>
    </source>
</evidence>
<dbReference type="EMBL" id="FYEH01000001">
    <property type="protein sequence ID" value="SNB55142.1"/>
    <property type="molecule type" value="Genomic_DNA"/>
</dbReference>
<evidence type="ECO:0000313" key="11">
    <source>
        <dbReference type="EMBL" id="SNB55142.1"/>
    </source>
</evidence>
<keyword evidence="6 9" id="KW-0862">Zinc</keyword>
<gene>
    <name evidence="9" type="primary">ribA</name>
    <name evidence="11" type="ORF">SAMN07250955_101461</name>
</gene>
<dbReference type="Gene3D" id="3.40.50.10990">
    <property type="entry name" value="GTP cyclohydrolase II"/>
    <property type="match status" value="1"/>
</dbReference>
<feature type="binding site" evidence="9">
    <location>
        <begin position="220"/>
        <end position="224"/>
    </location>
    <ligand>
        <name>GTP</name>
        <dbReference type="ChEBI" id="CHEBI:37565"/>
    </ligand>
</feature>
<feature type="domain" description="GTP cyclohydrolase II" evidence="10">
    <location>
        <begin position="171"/>
        <end position="341"/>
    </location>
</feature>
<keyword evidence="4 9" id="KW-0547">Nucleotide-binding</keyword>
<feature type="binding site" evidence="9">
    <location>
        <position position="320"/>
    </location>
    <ligand>
        <name>GTP</name>
        <dbReference type="ChEBI" id="CHEBI:37565"/>
    </ligand>
</feature>
<keyword evidence="2 9" id="KW-0686">Riboflavin biosynthesis</keyword>
<dbReference type="SUPFAM" id="SSF142695">
    <property type="entry name" value="RibA-like"/>
    <property type="match status" value="1"/>
</dbReference>
<evidence type="ECO:0000256" key="4">
    <source>
        <dbReference type="ARBA" id="ARBA00022741"/>
    </source>
</evidence>
<feature type="binding site" evidence="9">
    <location>
        <position position="325"/>
    </location>
    <ligand>
        <name>GTP</name>
        <dbReference type="ChEBI" id="CHEBI:37565"/>
    </ligand>
</feature>
<feature type="binding site" evidence="9">
    <location>
        <position position="236"/>
    </location>
    <ligand>
        <name>Zn(2+)</name>
        <dbReference type="ChEBI" id="CHEBI:29105"/>
        <note>catalytic</note>
    </ligand>
</feature>
<comment type="pathway">
    <text evidence="1 9">Cofactor biosynthesis; riboflavin biosynthesis; 5-amino-6-(D-ribitylamino)uracil from GTP: step 1/4.</text>
</comment>
<dbReference type="GO" id="GO:0003935">
    <property type="term" value="F:GTP cyclohydrolase II activity"/>
    <property type="evidence" value="ECO:0007669"/>
    <property type="project" value="UniProtKB-UniRule"/>
</dbReference>
<reference evidence="11 12" key="1">
    <citation type="submission" date="2017-06" db="EMBL/GenBank/DDBJ databases">
        <authorList>
            <person name="Kim H.J."/>
            <person name="Triplett B.A."/>
        </authorList>
    </citation>
    <scope>NUCLEOTIDE SEQUENCE [LARGE SCALE GENOMIC DNA]</scope>
    <source>
        <strain evidence="11 12">B29T1</strain>
    </source>
</reference>
<evidence type="ECO:0000256" key="6">
    <source>
        <dbReference type="ARBA" id="ARBA00022833"/>
    </source>
</evidence>
<dbReference type="AlphaFoldDB" id="A0A212Q739"/>
<feature type="binding site" evidence="9">
    <location>
        <position position="285"/>
    </location>
    <ligand>
        <name>GTP</name>
        <dbReference type="ChEBI" id="CHEBI:37565"/>
    </ligand>
</feature>
<dbReference type="GO" id="GO:0005829">
    <property type="term" value="C:cytosol"/>
    <property type="evidence" value="ECO:0007669"/>
    <property type="project" value="TreeGrafter"/>
</dbReference>
<feature type="binding site" evidence="9">
    <location>
        <position position="225"/>
    </location>
    <ligand>
        <name>Zn(2+)</name>
        <dbReference type="ChEBI" id="CHEBI:29105"/>
        <note>catalytic</note>
    </ligand>
</feature>
<feature type="active site" description="Proton acceptor" evidence="9">
    <location>
        <position position="297"/>
    </location>
</feature>
<dbReference type="Pfam" id="PF00925">
    <property type="entry name" value="GTP_cyclohydro2"/>
    <property type="match status" value="1"/>
</dbReference>
<organism evidence="11 12">
    <name type="scientific">Arboricoccus pini</name>
    <dbReference type="NCBI Taxonomy" id="1963835"/>
    <lineage>
        <taxon>Bacteria</taxon>
        <taxon>Pseudomonadati</taxon>
        <taxon>Pseudomonadota</taxon>
        <taxon>Alphaproteobacteria</taxon>
        <taxon>Geminicoccales</taxon>
        <taxon>Geminicoccaceae</taxon>
        <taxon>Arboricoccus</taxon>
    </lineage>
</organism>
<dbReference type="InterPro" id="IPR000926">
    <property type="entry name" value="RibA"/>
</dbReference>
<proteinExistence type="inferred from homology"/>
<keyword evidence="7 9" id="KW-0342">GTP-binding</keyword>
<dbReference type="GO" id="GO:0008270">
    <property type="term" value="F:zinc ion binding"/>
    <property type="evidence" value="ECO:0007669"/>
    <property type="project" value="UniProtKB-UniRule"/>
</dbReference>
<dbReference type="GO" id="GO:0005525">
    <property type="term" value="F:GTP binding"/>
    <property type="evidence" value="ECO:0007669"/>
    <property type="project" value="UniProtKB-KW"/>
</dbReference>
<feature type="binding site" evidence="9">
    <location>
        <begin position="263"/>
        <end position="265"/>
    </location>
    <ligand>
        <name>GTP</name>
        <dbReference type="ChEBI" id="CHEBI:37565"/>
    </ligand>
</feature>
<dbReference type="OrthoDB" id="9793111at2"/>
<comment type="function">
    <text evidence="9">Catalyzes the conversion of GTP to 2,5-diamino-6-ribosylamino-4(3H)-pyrimidinone 5'-phosphate (DARP), formate and pyrophosphate.</text>
</comment>